<reference evidence="1" key="1">
    <citation type="submission" date="2018-02" db="EMBL/GenBank/DDBJ databases">
        <authorList>
            <person name="Cohen D.B."/>
            <person name="Kent A.D."/>
        </authorList>
    </citation>
    <scope>NUCLEOTIDE SEQUENCE</scope>
</reference>
<proteinExistence type="predicted"/>
<evidence type="ECO:0000313" key="1">
    <source>
        <dbReference type="EMBL" id="SPD21650.1"/>
    </source>
</evidence>
<accession>A0A2N9IC46</accession>
<organism evidence="1">
    <name type="scientific">Fagus sylvatica</name>
    <name type="common">Beechnut</name>
    <dbReference type="NCBI Taxonomy" id="28930"/>
    <lineage>
        <taxon>Eukaryota</taxon>
        <taxon>Viridiplantae</taxon>
        <taxon>Streptophyta</taxon>
        <taxon>Embryophyta</taxon>
        <taxon>Tracheophyta</taxon>
        <taxon>Spermatophyta</taxon>
        <taxon>Magnoliopsida</taxon>
        <taxon>eudicotyledons</taxon>
        <taxon>Gunneridae</taxon>
        <taxon>Pentapetalae</taxon>
        <taxon>rosids</taxon>
        <taxon>fabids</taxon>
        <taxon>Fagales</taxon>
        <taxon>Fagaceae</taxon>
        <taxon>Fagus</taxon>
    </lineage>
</organism>
<name>A0A2N9IC46_FAGSY</name>
<dbReference type="EMBL" id="OIVN01005257">
    <property type="protein sequence ID" value="SPD21650.1"/>
    <property type="molecule type" value="Genomic_DNA"/>
</dbReference>
<gene>
    <name evidence="1" type="ORF">FSB_LOCUS49532</name>
</gene>
<dbReference type="AlphaFoldDB" id="A0A2N9IC46"/>
<sequence>MSNTSSWRTSTSERLKQTDISKVALADSGGGRGCCVREMTAGAFCARETKGREVSGEGDQAWGGRGLCEERVGVMLTRGSG</sequence>
<protein>
    <submittedName>
        <fullName evidence="1">Uncharacterized protein</fullName>
    </submittedName>
</protein>